<feature type="compositionally biased region" description="Basic and acidic residues" evidence="7">
    <location>
        <begin position="1"/>
        <end position="10"/>
    </location>
</feature>
<dbReference type="Pfam" id="PF01749">
    <property type="entry name" value="IBB"/>
    <property type="match status" value="1"/>
</dbReference>
<evidence type="ECO:0000256" key="5">
    <source>
        <dbReference type="PIRNR" id="PIRNR005673"/>
    </source>
</evidence>
<dbReference type="Pfam" id="PF00514">
    <property type="entry name" value="Arm"/>
    <property type="match status" value="5"/>
</dbReference>
<dbReference type="PROSITE" id="PS50176">
    <property type="entry name" value="ARM_REPEAT"/>
    <property type="match status" value="2"/>
</dbReference>
<dbReference type="PIRSF" id="PIRSF005673">
    <property type="entry name" value="Importin_alpha"/>
    <property type="match status" value="1"/>
</dbReference>
<dbReference type="Gene3D" id="1.25.10.10">
    <property type="entry name" value="Leucine-rich Repeat Variant"/>
    <property type="match status" value="1"/>
</dbReference>
<evidence type="ECO:0000313" key="9">
    <source>
        <dbReference type="EMBL" id="KAF2074361.1"/>
    </source>
</evidence>
<dbReference type="Gene3D" id="1.20.5.690">
    <property type="entry name" value="Importin-alpha, importin-beta-binding domain"/>
    <property type="match status" value="1"/>
</dbReference>
<gene>
    <name evidence="9" type="ORF">CYY_004337</name>
</gene>
<proteinExistence type="inferred from homology"/>
<feature type="region of interest" description="Disordered" evidence="7">
    <location>
        <begin position="1"/>
        <end position="36"/>
    </location>
</feature>
<dbReference type="SMART" id="SM00185">
    <property type="entry name" value="ARM"/>
    <property type="match status" value="7"/>
</dbReference>
<protein>
    <recommendedName>
        <fullName evidence="5">Importin subunit alpha</fullName>
    </recommendedName>
</protein>
<feature type="repeat" description="ARM" evidence="6">
    <location>
        <begin position="171"/>
        <end position="201"/>
    </location>
</feature>
<dbReference type="InterPro" id="IPR002652">
    <property type="entry name" value="Importin-a_IBB"/>
</dbReference>
<dbReference type="PROSITE" id="PS51214">
    <property type="entry name" value="IBB"/>
    <property type="match status" value="1"/>
</dbReference>
<evidence type="ECO:0000256" key="6">
    <source>
        <dbReference type="PROSITE-ProRule" id="PRU00259"/>
    </source>
</evidence>
<evidence type="ECO:0000259" key="8">
    <source>
        <dbReference type="PROSITE" id="PS51214"/>
    </source>
</evidence>
<dbReference type="InterPro" id="IPR032413">
    <property type="entry name" value="Arm_3"/>
</dbReference>
<evidence type="ECO:0000256" key="4">
    <source>
        <dbReference type="ARBA" id="ARBA00022927"/>
    </source>
</evidence>
<feature type="repeat" description="ARM" evidence="6">
    <location>
        <begin position="129"/>
        <end position="171"/>
    </location>
</feature>
<evidence type="ECO:0000256" key="7">
    <source>
        <dbReference type="SAM" id="MobiDB-lite"/>
    </source>
</evidence>
<dbReference type="OrthoDB" id="16542at2759"/>
<feature type="compositionally biased region" description="Basic and acidic residues" evidence="7">
    <location>
        <begin position="19"/>
        <end position="28"/>
    </location>
</feature>
<keyword evidence="3" id="KW-0677">Repeat</keyword>
<accession>A0A8J4PVK4</accession>
<evidence type="ECO:0000313" key="10">
    <source>
        <dbReference type="Proteomes" id="UP000695562"/>
    </source>
</evidence>
<dbReference type="AlphaFoldDB" id="A0A8J4PVK4"/>
<dbReference type="InterPro" id="IPR016024">
    <property type="entry name" value="ARM-type_fold"/>
</dbReference>
<sequence length="538" mass="59834">MNRDKQDRKNSYKQAIDSEAARRKREETTTGIRKSSREDFITKKRREQIESLIANTTTTADELVISEELKSQFLAFEKETLEKKLKNLVALTSALNSEDRAMVYCALVQFRKLLSLDKNPPIDAVLECNIIPKLNQLLACNNTQVQFEAAWALTNIASGNSKQTEAVIKGGSVSIFIEILSQENATAELKEQCAWALGNIAGDSIQSRDWLLDLGVLNPLIALLNHSRLALVQNVIWTISNLCRGKPQPNIQKLLPVLASINEAINKNENSDILGDLCWTASYLCDGPNEKIQLLVNTGIVPRLVELLSAEPHCVYTPALRAIGNIVTGDASQTQLALDCGVLEPLTNMLLFNRKSIQKEACWALSNLTAGTSEQISQVISHPNTAGYLIDLMSHSQFEVKREACWALSNATNGSPKVVQFLYQNKIIERFVECLDHQDTILIKVVLEGLLNMVKVGEELAKKSGINPYVVAIAEADGDISIETLQQHSSKEIYKKALELSSYFEQADDDIENNEPNTNYDNNTFSFNNNSNTNHIDI</sequence>
<dbReference type="InterPro" id="IPR036975">
    <property type="entry name" value="Importin-a_IBB_sf"/>
</dbReference>
<evidence type="ECO:0000256" key="1">
    <source>
        <dbReference type="ARBA" id="ARBA00010394"/>
    </source>
</evidence>
<dbReference type="GO" id="GO:0061608">
    <property type="term" value="F:nuclear import signal receptor activity"/>
    <property type="evidence" value="ECO:0007669"/>
    <property type="project" value="InterPro"/>
</dbReference>
<dbReference type="PANTHER" id="PTHR23316">
    <property type="entry name" value="IMPORTIN ALPHA"/>
    <property type="match status" value="1"/>
</dbReference>
<dbReference type="InterPro" id="IPR000225">
    <property type="entry name" value="Armadillo"/>
</dbReference>
<dbReference type="SUPFAM" id="SSF48371">
    <property type="entry name" value="ARM repeat"/>
    <property type="match status" value="1"/>
</dbReference>
<keyword evidence="4 5" id="KW-0653">Protein transport</keyword>
<dbReference type="EMBL" id="AJWJ01000151">
    <property type="protein sequence ID" value="KAF2074361.1"/>
    <property type="molecule type" value="Genomic_DNA"/>
</dbReference>
<evidence type="ECO:0000256" key="2">
    <source>
        <dbReference type="ARBA" id="ARBA00022448"/>
    </source>
</evidence>
<keyword evidence="2 5" id="KW-0813">Transport</keyword>
<keyword evidence="10" id="KW-1185">Reference proteome</keyword>
<organism evidence="9 10">
    <name type="scientific">Polysphondylium violaceum</name>
    <dbReference type="NCBI Taxonomy" id="133409"/>
    <lineage>
        <taxon>Eukaryota</taxon>
        <taxon>Amoebozoa</taxon>
        <taxon>Evosea</taxon>
        <taxon>Eumycetozoa</taxon>
        <taxon>Dictyostelia</taxon>
        <taxon>Dictyosteliales</taxon>
        <taxon>Dictyosteliaceae</taxon>
        <taxon>Polysphondylium</taxon>
    </lineage>
</organism>
<evidence type="ECO:0000256" key="3">
    <source>
        <dbReference type="ARBA" id="ARBA00022737"/>
    </source>
</evidence>
<comment type="similarity">
    <text evidence="1 5">Belongs to the importin alpha family.</text>
</comment>
<dbReference type="Pfam" id="PF16186">
    <property type="entry name" value="Arm_3"/>
    <property type="match status" value="1"/>
</dbReference>
<comment type="caution">
    <text evidence="9">The sequence shown here is derived from an EMBL/GenBank/DDBJ whole genome shotgun (WGS) entry which is preliminary data.</text>
</comment>
<feature type="domain" description="IBB" evidence="8">
    <location>
        <begin position="1"/>
        <end position="54"/>
    </location>
</feature>
<dbReference type="InterPro" id="IPR011989">
    <property type="entry name" value="ARM-like"/>
</dbReference>
<dbReference type="GO" id="GO:0006606">
    <property type="term" value="P:protein import into nucleus"/>
    <property type="evidence" value="ECO:0007669"/>
    <property type="project" value="InterPro"/>
</dbReference>
<dbReference type="Proteomes" id="UP000695562">
    <property type="component" value="Unassembled WGS sequence"/>
</dbReference>
<name>A0A8J4PVK4_9MYCE</name>
<reference evidence="9" key="1">
    <citation type="submission" date="2020-01" db="EMBL/GenBank/DDBJ databases">
        <title>Development of genomics and gene disruption for Polysphondylium violaceum indicates a role for the polyketide synthase stlB in stalk morphogenesis.</title>
        <authorList>
            <person name="Narita B."/>
            <person name="Kawabe Y."/>
            <person name="Kin K."/>
            <person name="Saito T."/>
            <person name="Gibbs R."/>
            <person name="Kuspa A."/>
            <person name="Muzny D."/>
            <person name="Queller D."/>
            <person name="Richards S."/>
            <person name="Strassman J."/>
            <person name="Sucgang R."/>
            <person name="Worley K."/>
            <person name="Schaap P."/>
        </authorList>
    </citation>
    <scope>NUCLEOTIDE SEQUENCE</scope>
    <source>
        <strain evidence="9">QSvi11</strain>
    </source>
</reference>
<dbReference type="GO" id="GO:0005737">
    <property type="term" value="C:cytoplasm"/>
    <property type="evidence" value="ECO:0007669"/>
    <property type="project" value="InterPro"/>
</dbReference>
<dbReference type="InterPro" id="IPR024931">
    <property type="entry name" value="Importin_alpha"/>
</dbReference>